<proteinExistence type="predicted"/>
<comment type="caution">
    <text evidence="3">The sequence shown here is derived from an EMBL/GenBank/DDBJ whole genome shotgun (WGS) entry which is preliminary data.</text>
</comment>
<dbReference type="STRING" id="325452.A0A3R7KT61"/>
<sequence length="269" mass="29118">MIVPYQYLLASALVATVVNGHGYMTKPNVKFTATAGDPTQYVATIQASASGFKGAFNGKPSDNVADFTKAFGASKYKSLKEYVEDKAKITVTGATLECGSCDPDQTPQPVPKTVEWSHSDSEGFTASHEGPCEVWCDGTRAFQDDNCPAHFTMIPAELPYEQSKCTGASRLTFYWMAMHSDTWQVYVNCAPLEGGQPNDYGSIVTCYPIIAVQSVNGCPINPFQSIDGCPINPFQSIDGCPINPFQSIDGCPINPVGNHRSYNGHKRCI</sequence>
<gene>
    <name evidence="2" type="ORF">BBI17_006851</name>
    <name evidence="3" type="ORF">BBO99_00005926</name>
</gene>
<evidence type="ECO:0000313" key="3">
    <source>
        <dbReference type="EMBL" id="RLN78510.1"/>
    </source>
</evidence>
<organism evidence="3 4">
    <name type="scientific">Phytophthora kernoviae</name>
    <dbReference type="NCBI Taxonomy" id="325452"/>
    <lineage>
        <taxon>Eukaryota</taxon>
        <taxon>Sar</taxon>
        <taxon>Stramenopiles</taxon>
        <taxon>Oomycota</taxon>
        <taxon>Peronosporomycetes</taxon>
        <taxon>Peronosporales</taxon>
        <taxon>Peronosporaceae</taxon>
        <taxon>Phytophthora</taxon>
    </lineage>
</organism>
<dbReference type="EMBL" id="MAYM02000889">
    <property type="protein sequence ID" value="RLN32053.1"/>
    <property type="molecule type" value="Genomic_DNA"/>
</dbReference>
<dbReference type="Proteomes" id="UP000285624">
    <property type="component" value="Unassembled WGS sequence"/>
</dbReference>
<evidence type="ECO:0000313" key="2">
    <source>
        <dbReference type="EMBL" id="RLN32053.1"/>
    </source>
</evidence>
<accession>A0A3R7KT61</accession>
<reference evidence="4 5" key="1">
    <citation type="submission" date="2018-07" db="EMBL/GenBank/DDBJ databases">
        <title>Genome sequencing of oomycete isolates from Chile give support for New Zealand origin for Phytophthora kernoviae and make available the first Nothophytophthora sp. genome.</title>
        <authorList>
            <person name="Studholme D.J."/>
            <person name="Sanfuentes E."/>
            <person name="Panda P."/>
            <person name="Hill R."/>
            <person name="Sambles C."/>
            <person name="Grant M."/>
            <person name="Williams N.M."/>
            <person name="Mcdougal R.L."/>
        </authorList>
    </citation>
    <scope>NUCLEOTIDE SEQUENCE [LARGE SCALE GENOMIC DNA]</scope>
    <source>
        <strain evidence="2">Chile2</strain>
        <strain evidence="3">Chile4</strain>
    </source>
</reference>
<dbReference type="Proteomes" id="UP000285883">
    <property type="component" value="Unassembled WGS sequence"/>
</dbReference>
<evidence type="ECO:0000313" key="4">
    <source>
        <dbReference type="Proteomes" id="UP000285624"/>
    </source>
</evidence>
<dbReference type="AlphaFoldDB" id="A0A3R7KT61"/>
<protein>
    <submittedName>
        <fullName evidence="3">Uncharacterized protein</fullName>
    </submittedName>
</protein>
<evidence type="ECO:0000313" key="5">
    <source>
        <dbReference type="Proteomes" id="UP000285883"/>
    </source>
</evidence>
<evidence type="ECO:0000256" key="1">
    <source>
        <dbReference type="SAM" id="MobiDB-lite"/>
    </source>
</evidence>
<feature type="region of interest" description="Disordered" evidence="1">
    <location>
        <begin position="100"/>
        <end position="120"/>
    </location>
</feature>
<dbReference type="EMBL" id="MBDN02000186">
    <property type="protein sequence ID" value="RLN78510.1"/>
    <property type="molecule type" value="Genomic_DNA"/>
</dbReference>
<name>A0A3R7KT61_9STRA</name>
<keyword evidence="4" id="KW-1185">Reference proteome</keyword>